<dbReference type="InterPro" id="IPR000305">
    <property type="entry name" value="GIY-YIG_endonuc"/>
</dbReference>
<dbReference type="KEGG" id="vg:65129707"/>
<accession>A0A7M1RY25</accession>
<evidence type="ECO:0000313" key="4">
    <source>
        <dbReference type="EMBL" id="QOR59186.1"/>
    </source>
</evidence>
<keyword evidence="4" id="KW-0378">Hydrolase</keyword>
<dbReference type="SUPFAM" id="SSF82771">
    <property type="entry name" value="GIY-YIG endonuclease"/>
    <property type="match status" value="1"/>
</dbReference>
<evidence type="ECO:0000313" key="5">
    <source>
        <dbReference type="Proteomes" id="UP000594132"/>
    </source>
</evidence>
<dbReference type="SMART" id="SM00465">
    <property type="entry name" value="GIYc"/>
    <property type="match status" value="1"/>
</dbReference>
<dbReference type="Pfam" id="PF07453">
    <property type="entry name" value="NUMOD1"/>
    <property type="match status" value="1"/>
</dbReference>
<organism evidence="4 5">
    <name type="scientific">uncultured phage cr111_1</name>
    <dbReference type="NCBI Taxonomy" id="2772071"/>
    <lineage>
        <taxon>Viruses</taxon>
        <taxon>Duplodnaviria</taxon>
        <taxon>Heunggongvirae</taxon>
        <taxon>Uroviricota</taxon>
        <taxon>Caudoviricetes</taxon>
        <taxon>Crassvirales</taxon>
        <taxon>Steigviridae</taxon>
        <taxon>Asinivirinae</taxon>
        <taxon>Lahndsivirus</taxon>
        <taxon>Lahndsivirus rarus</taxon>
    </lineage>
</organism>
<dbReference type="CDD" id="cd10437">
    <property type="entry name" value="GIY-YIG_HE_I-TevI_like"/>
    <property type="match status" value="1"/>
</dbReference>
<evidence type="ECO:0000259" key="3">
    <source>
        <dbReference type="PROSITE" id="PS50164"/>
    </source>
</evidence>
<dbReference type="RefSeq" id="YP_010111344.1">
    <property type="nucleotide sequence ID" value="NC_055880.1"/>
</dbReference>
<dbReference type="GO" id="GO:0004519">
    <property type="term" value="F:endonuclease activity"/>
    <property type="evidence" value="ECO:0007669"/>
    <property type="project" value="UniProtKB-KW"/>
</dbReference>
<dbReference type="GeneID" id="65129707"/>
<dbReference type="InterPro" id="IPR010896">
    <property type="entry name" value="NUMOD1"/>
</dbReference>
<keyword evidence="2" id="KW-0460">Magnesium</keyword>
<dbReference type="InterPro" id="IPR036388">
    <property type="entry name" value="WH-like_DNA-bd_sf"/>
</dbReference>
<evidence type="ECO:0000256" key="1">
    <source>
        <dbReference type="ARBA" id="ARBA00001946"/>
    </source>
</evidence>
<dbReference type="InterPro" id="IPR035901">
    <property type="entry name" value="GIY-YIG_endonuc_sf"/>
</dbReference>
<keyword evidence="5" id="KW-1185">Reference proteome</keyword>
<dbReference type="Proteomes" id="UP000594132">
    <property type="component" value="Segment"/>
</dbReference>
<dbReference type="Gene3D" id="3.40.1440.10">
    <property type="entry name" value="GIY-YIG endonuclease"/>
    <property type="match status" value="1"/>
</dbReference>
<sequence>MRQVTKDFQKSGIYCIQNISNNKRYIGSSKNIYGRLLKHFALLRHAKHENIILQNSWLKHGEEEFDWFVLEYCEEEFLTEREQYYIDLFKAEYNITRKVERNILSPESRKKQSQTRRRLIAEGKLAVNFNPKKTYQYDLMGNFLREYDSLEQASLETGVSESSICRNLNGTYQAGGGFMWAHEYKETLPPYQGNSKRLRKLLKNCRFIE</sequence>
<dbReference type="PROSITE" id="PS50164">
    <property type="entry name" value="GIY_YIG"/>
    <property type="match status" value="1"/>
</dbReference>
<dbReference type="InterPro" id="IPR006350">
    <property type="entry name" value="Intron_endoG1"/>
</dbReference>
<evidence type="ECO:0000256" key="2">
    <source>
        <dbReference type="ARBA" id="ARBA00022842"/>
    </source>
</evidence>
<name>A0A7M1RY25_9CAUD</name>
<dbReference type="NCBIfam" id="TIGR01453">
    <property type="entry name" value="grpIintron_endo"/>
    <property type="match status" value="1"/>
</dbReference>
<dbReference type="InterPro" id="IPR003647">
    <property type="entry name" value="Intron_nuc_1_rpt"/>
</dbReference>
<dbReference type="Gene3D" id="1.10.10.10">
    <property type="entry name" value="Winged helix-like DNA-binding domain superfamily/Winged helix DNA-binding domain"/>
    <property type="match status" value="1"/>
</dbReference>
<reference evidence="4 5" key="1">
    <citation type="submission" date="2020-07" db="EMBL/GenBank/DDBJ databases">
        <title>Taxonomic proposal: Crassvirales, a new order of highly abundant and diverse bacterial viruses.</title>
        <authorList>
            <person name="Shkoporov A.N."/>
            <person name="Stockdale S.R."/>
            <person name="Guerin E."/>
            <person name="Ross R.P."/>
            <person name="Hill C."/>
        </authorList>
    </citation>
    <scope>NUCLEOTIDE SEQUENCE [LARGE SCALE GENOMIC DNA]</scope>
</reference>
<dbReference type="EMBL" id="MT774387">
    <property type="protein sequence ID" value="QOR59186.1"/>
    <property type="molecule type" value="Genomic_DNA"/>
</dbReference>
<keyword evidence="4" id="KW-0255">Endonuclease</keyword>
<keyword evidence="4" id="KW-0540">Nuclease</keyword>
<dbReference type="SMART" id="SM00497">
    <property type="entry name" value="IENR1"/>
    <property type="match status" value="1"/>
</dbReference>
<proteinExistence type="predicted"/>
<feature type="domain" description="GIY-YIG" evidence="3">
    <location>
        <begin position="9"/>
        <end position="95"/>
    </location>
</feature>
<protein>
    <submittedName>
        <fullName evidence="4">Endonuclease</fullName>
    </submittedName>
</protein>
<comment type="cofactor">
    <cofactor evidence="1">
        <name>Mg(2+)</name>
        <dbReference type="ChEBI" id="CHEBI:18420"/>
    </cofactor>
</comment>
<dbReference type="Pfam" id="PF01541">
    <property type="entry name" value="GIY-YIG"/>
    <property type="match status" value="1"/>
</dbReference>